<dbReference type="GO" id="GO:0003677">
    <property type="term" value="F:DNA binding"/>
    <property type="evidence" value="ECO:0007669"/>
    <property type="project" value="InterPro"/>
</dbReference>
<dbReference type="Proteomes" id="UP000238823">
    <property type="component" value="Unassembled WGS sequence"/>
</dbReference>
<dbReference type="CDD" id="cd00093">
    <property type="entry name" value="HTH_XRE"/>
    <property type="match status" value="1"/>
</dbReference>
<proteinExistence type="predicted"/>
<sequence length="73" mass="7970">MRPPNEIVEANVRRYAATKQMPLDAVARASGISVDRLLAIFRGDFDPDLDLVGRIAEVLGVTASDLLAEPDYN</sequence>
<dbReference type="Gene3D" id="1.10.260.40">
    <property type="entry name" value="lambda repressor-like DNA-binding domains"/>
    <property type="match status" value="1"/>
</dbReference>
<dbReference type="SMART" id="SM00530">
    <property type="entry name" value="HTH_XRE"/>
    <property type="match status" value="1"/>
</dbReference>
<evidence type="ECO:0000259" key="1">
    <source>
        <dbReference type="PROSITE" id="PS50943"/>
    </source>
</evidence>
<name>A0A2S9YA98_9BACT</name>
<dbReference type="EMBL" id="PVNL01000114">
    <property type="protein sequence ID" value="PRQ02027.1"/>
    <property type="molecule type" value="Genomic_DNA"/>
</dbReference>
<gene>
    <name evidence="2" type="ORF">ENSA7_56000</name>
</gene>
<dbReference type="InterPro" id="IPR010982">
    <property type="entry name" value="Lambda_DNA-bd_dom_sf"/>
</dbReference>
<evidence type="ECO:0000313" key="2">
    <source>
        <dbReference type="EMBL" id="PRQ02027.1"/>
    </source>
</evidence>
<accession>A0A2S9YA98</accession>
<evidence type="ECO:0000313" key="3">
    <source>
        <dbReference type="Proteomes" id="UP000238823"/>
    </source>
</evidence>
<protein>
    <submittedName>
        <fullName evidence="2">Helix-turn-helix protein</fullName>
    </submittedName>
</protein>
<feature type="domain" description="HTH cro/C1-type" evidence="1">
    <location>
        <begin position="12"/>
        <end position="66"/>
    </location>
</feature>
<dbReference type="PROSITE" id="PS50943">
    <property type="entry name" value="HTH_CROC1"/>
    <property type="match status" value="1"/>
</dbReference>
<dbReference type="AlphaFoldDB" id="A0A2S9YA98"/>
<dbReference type="InterPro" id="IPR001387">
    <property type="entry name" value="Cro/C1-type_HTH"/>
</dbReference>
<dbReference type="RefSeq" id="WP_244923934.1">
    <property type="nucleotide sequence ID" value="NZ_PVNL01000114.1"/>
</dbReference>
<dbReference type="Pfam" id="PF01381">
    <property type="entry name" value="HTH_3"/>
    <property type="match status" value="1"/>
</dbReference>
<dbReference type="SUPFAM" id="SSF47413">
    <property type="entry name" value="lambda repressor-like DNA-binding domains"/>
    <property type="match status" value="1"/>
</dbReference>
<comment type="caution">
    <text evidence="2">The sequence shown here is derived from an EMBL/GenBank/DDBJ whole genome shotgun (WGS) entry which is preliminary data.</text>
</comment>
<organism evidence="2 3">
    <name type="scientific">Enhygromyxa salina</name>
    <dbReference type="NCBI Taxonomy" id="215803"/>
    <lineage>
        <taxon>Bacteria</taxon>
        <taxon>Pseudomonadati</taxon>
        <taxon>Myxococcota</taxon>
        <taxon>Polyangia</taxon>
        <taxon>Nannocystales</taxon>
        <taxon>Nannocystaceae</taxon>
        <taxon>Enhygromyxa</taxon>
    </lineage>
</organism>
<reference evidence="2 3" key="1">
    <citation type="submission" date="2018-03" db="EMBL/GenBank/DDBJ databases">
        <title>Draft Genome Sequences of the Obligatory Marine Myxobacteria Enhygromyxa salina SWB007.</title>
        <authorList>
            <person name="Poehlein A."/>
            <person name="Moghaddam J.A."/>
            <person name="Harms H."/>
            <person name="Alanjari M."/>
            <person name="Koenig G.M."/>
            <person name="Daniel R."/>
            <person name="Schaeberle T.F."/>
        </authorList>
    </citation>
    <scope>NUCLEOTIDE SEQUENCE [LARGE SCALE GENOMIC DNA]</scope>
    <source>
        <strain evidence="2 3">SWB007</strain>
    </source>
</reference>